<reference evidence="1" key="2">
    <citation type="submission" date="2021-08" db="EMBL/GenBank/DDBJ databases">
        <authorList>
            <person name="Eriksson T."/>
        </authorList>
    </citation>
    <scope>NUCLEOTIDE SEQUENCE</scope>
    <source>
        <strain evidence="1">Stoneville</strain>
        <tissue evidence="1">Whole head</tissue>
    </source>
</reference>
<dbReference type="Proteomes" id="UP000719412">
    <property type="component" value="Unassembled WGS sequence"/>
</dbReference>
<proteinExistence type="predicted"/>
<dbReference type="EMBL" id="JABDTM020011302">
    <property type="protein sequence ID" value="KAH0820640.1"/>
    <property type="molecule type" value="Genomic_DNA"/>
</dbReference>
<evidence type="ECO:0000313" key="2">
    <source>
        <dbReference type="Proteomes" id="UP000719412"/>
    </source>
</evidence>
<accession>A0A8J6LG95</accession>
<organism evidence="1 2">
    <name type="scientific">Tenebrio molitor</name>
    <name type="common">Yellow mealworm beetle</name>
    <dbReference type="NCBI Taxonomy" id="7067"/>
    <lineage>
        <taxon>Eukaryota</taxon>
        <taxon>Metazoa</taxon>
        <taxon>Ecdysozoa</taxon>
        <taxon>Arthropoda</taxon>
        <taxon>Hexapoda</taxon>
        <taxon>Insecta</taxon>
        <taxon>Pterygota</taxon>
        <taxon>Neoptera</taxon>
        <taxon>Endopterygota</taxon>
        <taxon>Coleoptera</taxon>
        <taxon>Polyphaga</taxon>
        <taxon>Cucujiformia</taxon>
        <taxon>Tenebrionidae</taxon>
        <taxon>Tenebrio</taxon>
    </lineage>
</organism>
<gene>
    <name evidence="1" type="ORF">GEV33_002151</name>
</gene>
<protein>
    <submittedName>
        <fullName evidence="1">Uncharacterized protein</fullName>
    </submittedName>
</protein>
<comment type="caution">
    <text evidence="1">The sequence shown here is derived from an EMBL/GenBank/DDBJ whole genome shotgun (WGS) entry which is preliminary data.</text>
</comment>
<evidence type="ECO:0000313" key="1">
    <source>
        <dbReference type="EMBL" id="KAH0820640.1"/>
    </source>
</evidence>
<reference evidence="1" key="1">
    <citation type="journal article" date="2020" name="J Insects Food Feed">
        <title>The yellow mealworm (Tenebrio molitor) genome: a resource for the emerging insects as food and feed industry.</title>
        <authorList>
            <person name="Eriksson T."/>
            <person name="Andere A."/>
            <person name="Kelstrup H."/>
            <person name="Emery V."/>
            <person name="Picard C."/>
        </authorList>
    </citation>
    <scope>NUCLEOTIDE SEQUENCE</scope>
    <source>
        <strain evidence="1">Stoneville</strain>
        <tissue evidence="1">Whole head</tissue>
    </source>
</reference>
<dbReference type="AlphaFoldDB" id="A0A8J6LG95"/>
<keyword evidence="2" id="KW-1185">Reference proteome</keyword>
<name>A0A8J6LG95_TENMO</name>
<sequence length="96" mass="10606">MDSDRILVMDAGRVAAFDRPQDLMNGGRAAEAFQSLFSHTEGKIRDGYGEDGCEMKVVGSPGIRTRDLPSVKWRARRSATILGEEFRLASPTSIYL</sequence>